<dbReference type="Proteomes" id="UP000887566">
    <property type="component" value="Unplaced"/>
</dbReference>
<dbReference type="AlphaFoldDB" id="A0A914WAB0"/>
<evidence type="ECO:0000313" key="3">
    <source>
        <dbReference type="WBParaSite" id="PSAMB.scaffold3593size17666.g22016.t1"/>
    </source>
</evidence>
<dbReference type="InterPro" id="IPR013083">
    <property type="entry name" value="Znf_RING/FYVE/PHD"/>
</dbReference>
<dbReference type="SUPFAM" id="SSF57850">
    <property type="entry name" value="RING/U-box"/>
    <property type="match status" value="1"/>
</dbReference>
<organism evidence="2 3">
    <name type="scientific">Plectus sambesii</name>
    <dbReference type="NCBI Taxonomy" id="2011161"/>
    <lineage>
        <taxon>Eukaryota</taxon>
        <taxon>Metazoa</taxon>
        <taxon>Ecdysozoa</taxon>
        <taxon>Nematoda</taxon>
        <taxon>Chromadorea</taxon>
        <taxon>Plectida</taxon>
        <taxon>Plectina</taxon>
        <taxon>Plectoidea</taxon>
        <taxon>Plectidae</taxon>
        <taxon>Plectus</taxon>
    </lineage>
</organism>
<accession>A0A914WAB0</accession>
<reference evidence="3" key="1">
    <citation type="submission" date="2022-11" db="UniProtKB">
        <authorList>
            <consortium name="WormBaseParasite"/>
        </authorList>
    </citation>
    <scope>IDENTIFICATION</scope>
</reference>
<dbReference type="Gene3D" id="3.30.40.10">
    <property type="entry name" value="Zinc/RING finger domain, C3HC4 (zinc finger)"/>
    <property type="match status" value="1"/>
</dbReference>
<name>A0A914WAB0_9BILA</name>
<protein>
    <submittedName>
        <fullName evidence="3">RING-type domain-containing protein</fullName>
    </submittedName>
</protein>
<sequence length="371" mass="40388">MSVVLGHFGEQRRLSVRNLKPGNIARMFRLAPDTVWLLDSQNLTCLQSGDRESFDDIDPSAGPFTVNGDIAAQPPLEAPTSSSSSSSMNRPPVAPPFGVIPGARTTGNPPPGLRNGGGRRGAGSTPVAAEPANKVLKITKCANGKRRSLKPGKAMTHVMIGREDCNVPAINAKMQAKEGFEDLVIADRAGVPICDDECTRDPAYWYLNKGQAGNAVRYYAVKPRTQAQNESSDSDSDEFEPPRKIAKMVARCLAKEKKKEEEPVSQQKVIQDAVEAVQSPLRETLSCSICHQVSREPTICTGCGQLVGCYVCVLSSLEHSESCPLGRCQWNREELSGFVKSRLNFDNIPGLLFFVICLRSCFYSLITSRTI</sequence>
<dbReference type="WBParaSite" id="PSAMB.scaffold3593size17666.g22016.t1">
    <property type="protein sequence ID" value="PSAMB.scaffold3593size17666.g22016.t1"/>
    <property type="gene ID" value="PSAMB.scaffold3593size17666.g22016"/>
</dbReference>
<proteinExistence type="predicted"/>
<keyword evidence="2" id="KW-1185">Reference proteome</keyword>
<feature type="region of interest" description="Disordered" evidence="1">
    <location>
        <begin position="50"/>
        <end position="129"/>
    </location>
</feature>
<evidence type="ECO:0000313" key="2">
    <source>
        <dbReference type="Proteomes" id="UP000887566"/>
    </source>
</evidence>
<evidence type="ECO:0000256" key="1">
    <source>
        <dbReference type="SAM" id="MobiDB-lite"/>
    </source>
</evidence>